<organism evidence="1">
    <name type="scientific">marine metagenome</name>
    <dbReference type="NCBI Taxonomy" id="408172"/>
    <lineage>
        <taxon>unclassified sequences</taxon>
        <taxon>metagenomes</taxon>
        <taxon>ecological metagenomes</taxon>
    </lineage>
</organism>
<protein>
    <submittedName>
        <fullName evidence="1">Uncharacterized protein</fullName>
    </submittedName>
</protein>
<dbReference type="AlphaFoldDB" id="A0A382B2J4"/>
<name>A0A382B2J4_9ZZZZ</name>
<sequence>MNLTFNGLRKLEEVIYVHDDRDTIERTRFAYKTRWVPA</sequence>
<gene>
    <name evidence="1" type="ORF">METZ01_LOCUS160678</name>
</gene>
<proteinExistence type="predicted"/>
<dbReference type="EMBL" id="UINC01027857">
    <property type="protein sequence ID" value="SVB07824.1"/>
    <property type="molecule type" value="Genomic_DNA"/>
</dbReference>
<accession>A0A382B2J4</accession>
<evidence type="ECO:0000313" key="1">
    <source>
        <dbReference type="EMBL" id="SVB07824.1"/>
    </source>
</evidence>
<reference evidence="1" key="1">
    <citation type="submission" date="2018-05" db="EMBL/GenBank/DDBJ databases">
        <authorList>
            <person name="Lanie J.A."/>
            <person name="Ng W.-L."/>
            <person name="Kazmierczak K.M."/>
            <person name="Andrzejewski T.M."/>
            <person name="Davidsen T.M."/>
            <person name="Wayne K.J."/>
            <person name="Tettelin H."/>
            <person name="Glass J.I."/>
            <person name="Rusch D."/>
            <person name="Podicherti R."/>
            <person name="Tsui H.-C.T."/>
            <person name="Winkler M.E."/>
        </authorList>
    </citation>
    <scope>NUCLEOTIDE SEQUENCE</scope>
</reference>